<comment type="caution">
    <text evidence="8">The sequence shown here is derived from an EMBL/GenBank/DDBJ whole genome shotgun (WGS) entry which is preliminary data.</text>
</comment>
<feature type="binding site" evidence="5">
    <location>
        <position position="93"/>
    </location>
    <ligand>
        <name>AMP</name>
        <dbReference type="ChEBI" id="CHEBI:456215"/>
    </ligand>
</feature>
<dbReference type="CDD" id="cd01428">
    <property type="entry name" value="ADK"/>
    <property type="match status" value="1"/>
</dbReference>
<dbReference type="EC" id="2.7.4.3" evidence="5 7"/>
<dbReference type="SUPFAM" id="SSF52540">
    <property type="entry name" value="P-loop containing nucleoside triphosphate hydrolases"/>
    <property type="match status" value="1"/>
</dbReference>
<comment type="similarity">
    <text evidence="5 6">Belongs to the adenylate kinase family.</text>
</comment>
<dbReference type="PROSITE" id="PS00113">
    <property type="entry name" value="ADENYLATE_KINASE"/>
    <property type="match status" value="1"/>
</dbReference>
<evidence type="ECO:0000256" key="2">
    <source>
        <dbReference type="ARBA" id="ARBA00022727"/>
    </source>
</evidence>
<comment type="pathway">
    <text evidence="5">Purine metabolism; AMP biosynthesis via salvage pathway; AMP from ADP: step 1/1.</text>
</comment>
<dbReference type="AlphaFoldDB" id="A0A0C1US57"/>
<dbReference type="NCBIfam" id="NF002700">
    <property type="entry name" value="PRK02496.1"/>
    <property type="match status" value="1"/>
</dbReference>
<keyword evidence="3 5" id="KW-0547">Nucleotide-binding</keyword>
<dbReference type="NCBIfam" id="NF011104">
    <property type="entry name" value="PRK14531.1"/>
    <property type="match status" value="1"/>
</dbReference>
<evidence type="ECO:0000256" key="3">
    <source>
        <dbReference type="ARBA" id="ARBA00022741"/>
    </source>
</evidence>
<evidence type="ECO:0000256" key="1">
    <source>
        <dbReference type="ARBA" id="ARBA00022679"/>
    </source>
</evidence>
<comment type="domain">
    <text evidence="5">Consists of three domains, a large central CORE domain and two small peripheral domains, NMPbind and LID, which undergo movements during catalysis. The LID domain closes over the site of phosphoryl transfer upon ATP binding. Assembling and dissambling the active center during each catalytic cycle provides an effective means to prevent ATP hydrolysis.</text>
</comment>
<sequence length="188" mass="21000">MTRLIFLGPPGAGKGTQAKNLSRSCNVPHISTGDILRSAVANATELGKKAKFYMDAGELVPDELILNLIRERLAADDALSGWILDGFPRNVEQATFLDELLKEINQPFECVVNLEVPDEVIISRLVNRGKEEGRSDDTEATIRHRLEVYRERTEPLIDFYRGRQQLVSVDGNQPVEDVTESLVKVVQV</sequence>
<feature type="binding site" evidence="5">
    <location>
        <position position="173"/>
    </location>
    <ligand>
        <name>ATP</name>
        <dbReference type="ChEBI" id="CHEBI:30616"/>
    </ligand>
</feature>
<feature type="binding site" evidence="5">
    <location>
        <begin position="58"/>
        <end position="60"/>
    </location>
    <ligand>
        <name>AMP</name>
        <dbReference type="ChEBI" id="CHEBI:456215"/>
    </ligand>
</feature>
<comment type="subcellular location">
    <subcellularLocation>
        <location evidence="5 7">Cytoplasm</location>
    </subcellularLocation>
</comment>
<dbReference type="EMBL" id="JTHE02000003">
    <property type="protein sequence ID" value="NEV68955.1"/>
    <property type="molecule type" value="Genomic_DNA"/>
</dbReference>
<dbReference type="InterPro" id="IPR027417">
    <property type="entry name" value="P-loop_NTPase"/>
</dbReference>
<dbReference type="GO" id="GO:0005737">
    <property type="term" value="C:cytoplasm"/>
    <property type="evidence" value="ECO:0007669"/>
    <property type="project" value="UniProtKB-SubCell"/>
</dbReference>
<dbReference type="NCBIfam" id="NF011100">
    <property type="entry name" value="PRK14527.1"/>
    <property type="match status" value="1"/>
</dbReference>
<accession>A0A0C1US57</accession>
<reference evidence="8" key="1">
    <citation type="submission" date="2014-11" db="EMBL/GenBank/DDBJ databases">
        <authorList>
            <person name="Malar M.C."/>
            <person name="Sen D."/>
            <person name="Tripathy S."/>
        </authorList>
    </citation>
    <scope>NUCLEOTIDE SEQUENCE</scope>
    <source>
        <strain evidence="8">BDU141951</strain>
    </source>
</reference>
<dbReference type="GO" id="GO:0004017">
    <property type="term" value="F:AMP kinase activity"/>
    <property type="evidence" value="ECO:0007669"/>
    <property type="project" value="UniProtKB-UniRule"/>
</dbReference>
<dbReference type="GO" id="GO:0044209">
    <property type="term" value="P:AMP salvage"/>
    <property type="evidence" value="ECO:0007669"/>
    <property type="project" value="UniProtKB-UniRule"/>
</dbReference>
<keyword evidence="5" id="KW-0963">Cytoplasm</keyword>
<comment type="caution">
    <text evidence="5">Lacks conserved residue(s) required for the propagation of feature annotation.</text>
</comment>
<reference evidence="8" key="3">
    <citation type="submission" date="2020-02" db="EMBL/GenBank/DDBJ databases">
        <authorList>
            <person name="Sarangi A.N."/>
            <person name="Ghosh S."/>
            <person name="Mukherjee M."/>
            <person name="Tripathy S."/>
        </authorList>
    </citation>
    <scope>NUCLEOTIDE SEQUENCE</scope>
    <source>
        <strain evidence="8">BDU141951</strain>
    </source>
</reference>
<protein>
    <recommendedName>
        <fullName evidence="5 7">Adenylate kinase</fullName>
        <shortName evidence="5">AK</shortName>
        <ecNumber evidence="5 7">2.7.4.3</ecNumber>
    </recommendedName>
    <alternativeName>
        <fullName evidence="5">ATP-AMP transphosphorylase</fullName>
    </alternativeName>
    <alternativeName>
        <fullName evidence="5">ATP:AMP phosphotransferase</fullName>
    </alternativeName>
    <alternativeName>
        <fullName evidence="5">Adenylate monophosphate kinase</fullName>
    </alternativeName>
</protein>
<evidence type="ECO:0000256" key="5">
    <source>
        <dbReference type="HAMAP-Rule" id="MF_00235"/>
    </source>
</evidence>
<keyword evidence="2 5" id="KW-0545">Nucleotide biosynthesis</keyword>
<name>A0A0C1US57_9CYAN</name>
<dbReference type="NCBIfam" id="NF011105">
    <property type="entry name" value="PRK14532.1"/>
    <property type="match status" value="1"/>
</dbReference>
<proteinExistence type="inferred from homology"/>
<feature type="binding site" evidence="5">
    <location>
        <position position="32"/>
    </location>
    <ligand>
        <name>AMP</name>
        <dbReference type="ChEBI" id="CHEBI:456215"/>
    </ligand>
</feature>
<dbReference type="InterPro" id="IPR006259">
    <property type="entry name" value="Adenyl_kin_sub"/>
</dbReference>
<dbReference type="PANTHER" id="PTHR23359">
    <property type="entry name" value="NUCLEOTIDE KINASE"/>
    <property type="match status" value="1"/>
</dbReference>
<keyword evidence="5 7" id="KW-0067">ATP-binding</keyword>
<keyword evidence="4 5" id="KW-0418">Kinase</keyword>
<dbReference type="NCBIfam" id="NF011101">
    <property type="entry name" value="PRK14528.1"/>
    <property type="match status" value="1"/>
</dbReference>
<dbReference type="NCBIfam" id="TIGR01351">
    <property type="entry name" value="adk"/>
    <property type="match status" value="1"/>
</dbReference>
<feature type="binding site" evidence="5">
    <location>
        <begin position="86"/>
        <end position="89"/>
    </location>
    <ligand>
        <name>AMP</name>
        <dbReference type="ChEBI" id="CHEBI:456215"/>
    </ligand>
</feature>
<comment type="function">
    <text evidence="5">Catalyzes the reversible transfer of the terminal phosphate group between ATP and AMP. Plays an important role in cellular energy homeostasis and in adenine nucleotide metabolism.</text>
</comment>
<dbReference type="GO" id="GO:0005524">
    <property type="term" value="F:ATP binding"/>
    <property type="evidence" value="ECO:0007669"/>
    <property type="project" value="UniProtKB-UniRule"/>
</dbReference>
<comment type="catalytic activity">
    <reaction evidence="5 7">
        <text>AMP + ATP = 2 ADP</text>
        <dbReference type="Rhea" id="RHEA:12973"/>
        <dbReference type="ChEBI" id="CHEBI:30616"/>
        <dbReference type="ChEBI" id="CHEBI:456215"/>
        <dbReference type="ChEBI" id="CHEBI:456216"/>
        <dbReference type="EC" id="2.7.4.3"/>
    </reaction>
</comment>
<reference evidence="8" key="2">
    <citation type="journal article" date="2015" name="Genome Announc.">
        <title>Draft Genome Sequence of Filamentous Marine Cyanobacterium Lyngbya confervoides Strain BDU141951.</title>
        <authorList>
            <person name="Chandrababunaidu M.M."/>
            <person name="Sen D."/>
            <person name="Tripathy S."/>
        </authorList>
    </citation>
    <scope>NUCLEOTIDE SEQUENCE</scope>
    <source>
        <strain evidence="8">BDU141951</strain>
    </source>
</reference>
<dbReference type="InterPro" id="IPR000850">
    <property type="entry name" value="Adenylat/UMP-CMP_kin"/>
</dbReference>
<feature type="binding site" evidence="5">
    <location>
        <position position="128"/>
    </location>
    <ligand>
        <name>ATP</name>
        <dbReference type="ChEBI" id="CHEBI:30616"/>
    </ligand>
</feature>
<evidence type="ECO:0000256" key="6">
    <source>
        <dbReference type="RuleBase" id="RU003330"/>
    </source>
</evidence>
<evidence type="ECO:0000256" key="4">
    <source>
        <dbReference type="ARBA" id="ARBA00022777"/>
    </source>
</evidence>
<comment type="subunit">
    <text evidence="5 7">Monomer.</text>
</comment>
<keyword evidence="1 5" id="KW-0808">Transferase</keyword>
<dbReference type="NCBIfam" id="NF001381">
    <property type="entry name" value="PRK00279.1-3"/>
    <property type="match status" value="1"/>
</dbReference>
<feature type="binding site" evidence="5">
    <location>
        <begin position="11"/>
        <end position="16"/>
    </location>
    <ligand>
        <name>ATP</name>
        <dbReference type="ChEBI" id="CHEBI:30616"/>
    </ligand>
</feature>
<evidence type="ECO:0000313" key="8">
    <source>
        <dbReference type="EMBL" id="NEV68955.1"/>
    </source>
</evidence>
<dbReference type="Pfam" id="PF00406">
    <property type="entry name" value="ADK"/>
    <property type="match status" value="1"/>
</dbReference>
<evidence type="ECO:0000256" key="7">
    <source>
        <dbReference type="RuleBase" id="RU003331"/>
    </source>
</evidence>
<dbReference type="PRINTS" id="PR00094">
    <property type="entry name" value="ADENYLTKNASE"/>
</dbReference>
<dbReference type="HAMAP" id="MF_00235">
    <property type="entry name" value="Adenylate_kinase_Adk"/>
    <property type="match status" value="1"/>
</dbReference>
<organism evidence="8">
    <name type="scientific">Lyngbya confervoides BDU141951</name>
    <dbReference type="NCBI Taxonomy" id="1574623"/>
    <lineage>
        <taxon>Bacteria</taxon>
        <taxon>Bacillati</taxon>
        <taxon>Cyanobacteriota</taxon>
        <taxon>Cyanophyceae</taxon>
        <taxon>Oscillatoriophycideae</taxon>
        <taxon>Oscillatoriales</taxon>
        <taxon>Microcoleaceae</taxon>
        <taxon>Lyngbya</taxon>
    </lineage>
</organism>
<dbReference type="InterPro" id="IPR033690">
    <property type="entry name" value="Adenylat_kinase_CS"/>
</dbReference>
<feature type="region of interest" description="NMP" evidence="5">
    <location>
        <begin position="31"/>
        <end position="60"/>
    </location>
</feature>
<feature type="binding site" evidence="5">
    <location>
        <position position="145"/>
    </location>
    <ligand>
        <name>AMP</name>
        <dbReference type="ChEBI" id="CHEBI:456215"/>
    </ligand>
</feature>
<feature type="binding site" evidence="5">
    <location>
        <position position="134"/>
    </location>
    <ligand>
        <name>AMP</name>
        <dbReference type="ChEBI" id="CHEBI:456215"/>
    </ligand>
</feature>
<dbReference type="Gene3D" id="3.40.50.300">
    <property type="entry name" value="P-loop containing nucleotide triphosphate hydrolases"/>
    <property type="match status" value="1"/>
</dbReference>
<feature type="binding site" evidence="5">
    <location>
        <position position="37"/>
    </location>
    <ligand>
        <name>AMP</name>
        <dbReference type="ChEBI" id="CHEBI:456215"/>
    </ligand>
</feature>
<dbReference type="UniPathway" id="UPA00588">
    <property type="reaction ID" value="UER00649"/>
</dbReference>
<gene>
    <name evidence="5" type="primary">adk</name>
    <name evidence="8" type="ORF">QQ91_017800</name>
</gene>